<dbReference type="AlphaFoldDB" id="A0A366H4V0"/>
<evidence type="ECO:0000313" key="1">
    <source>
        <dbReference type="EMBL" id="RBP36939.1"/>
    </source>
</evidence>
<protein>
    <submittedName>
        <fullName evidence="1">Uncharacterized protein</fullName>
    </submittedName>
</protein>
<sequence length="43" mass="4895">MFTSHYVGHAPLNNTPILRTVTFRLDIGHWSLVIGHWSLVIGH</sequence>
<evidence type="ECO:0000313" key="2">
    <source>
        <dbReference type="Proteomes" id="UP000253426"/>
    </source>
</evidence>
<name>A0A366H4V0_9BACT</name>
<accession>A0A366H4V0</accession>
<organism evidence="1 2">
    <name type="scientific">Roseimicrobium gellanilyticum</name>
    <dbReference type="NCBI Taxonomy" id="748857"/>
    <lineage>
        <taxon>Bacteria</taxon>
        <taxon>Pseudomonadati</taxon>
        <taxon>Verrucomicrobiota</taxon>
        <taxon>Verrucomicrobiia</taxon>
        <taxon>Verrucomicrobiales</taxon>
        <taxon>Verrucomicrobiaceae</taxon>
        <taxon>Roseimicrobium</taxon>
    </lineage>
</organism>
<comment type="caution">
    <text evidence="1">The sequence shown here is derived from an EMBL/GenBank/DDBJ whole genome shotgun (WGS) entry which is preliminary data.</text>
</comment>
<proteinExistence type="predicted"/>
<gene>
    <name evidence="1" type="ORF">DES53_11580</name>
</gene>
<reference evidence="1 2" key="1">
    <citation type="submission" date="2018-06" db="EMBL/GenBank/DDBJ databases">
        <title>Genomic Encyclopedia of Type Strains, Phase IV (KMG-IV): sequencing the most valuable type-strain genomes for metagenomic binning, comparative biology and taxonomic classification.</title>
        <authorList>
            <person name="Goeker M."/>
        </authorList>
    </citation>
    <scope>NUCLEOTIDE SEQUENCE [LARGE SCALE GENOMIC DNA]</scope>
    <source>
        <strain evidence="1 2">DSM 25532</strain>
    </source>
</reference>
<keyword evidence="2" id="KW-1185">Reference proteome</keyword>
<dbReference type="EMBL" id="QNRR01000015">
    <property type="protein sequence ID" value="RBP36939.1"/>
    <property type="molecule type" value="Genomic_DNA"/>
</dbReference>
<dbReference type="Proteomes" id="UP000253426">
    <property type="component" value="Unassembled WGS sequence"/>
</dbReference>